<evidence type="ECO:0008006" key="4">
    <source>
        <dbReference type="Google" id="ProtNLM"/>
    </source>
</evidence>
<keyword evidence="3" id="KW-1185">Reference proteome</keyword>
<evidence type="ECO:0000313" key="2">
    <source>
        <dbReference type="EMBL" id="GBG12269.1"/>
    </source>
</evidence>
<dbReference type="EMBL" id="BDQX01000458">
    <property type="protein sequence ID" value="GBG12269.1"/>
    <property type="molecule type" value="Genomic_DNA"/>
</dbReference>
<dbReference type="RefSeq" id="WP_087567219.1">
    <property type="nucleotide sequence ID" value="NZ_CP075889.1"/>
</dbReference>
<organism evidence="2 3">
    <name type="scientific">Paenibacillus agaridevorans</name>
    <dbReference type="NCBI Taxonomy" id="171404"/>
    <lineage>
        <taxon>Bacteria</taxon>
        <taxon>Bacillati</taxon>
        <taxon>Bacillota</taxon>
        <taxon>Bacilli</taxon>
        <taxon>Bacillales</taxon>
        <taxon>Paenibacillaceae</taxon>
        <taxon>Paenibacillus</taxon>
    </lineage>
</organism>
<feature type="transmembrane region" description="Helical" evidence="1">
    <location>
        <begin position="6"/>
        <end position="22"/>
    </location>
</feature>
<accession>A0A2R5F2A7</accession>
<keyword evidence="1" id="KW-0812">Transmembrane</keyword>
<name>A0A2R5F2A7_9BACL</name>
<comment type="caution">
    <text evidence="2">The sequence shown here is derived from an EMBL/GenBank/DDBJ whole genome shotgun (WGS) entry which is preliminary data.</text>
</comment>
<reference evidence="2 3" key="1">
    <citation type="submission" date="2017-08" db="EMBL/GenBank/DDBJ databases">
        <title>Substantial Increase in Enzyme Production by Combined Drug-Resistance Mutations in Paenibacillus agaridevorans.</title>
        <authorList>
            <person name="Tanaka Y."/>
            <person name="Funane K."/>
            <person name="Hosaka T."/>
            <person name="Shiwa Y."/>
            <person name="Fujita N."/>
            <person name="Miyazaki T."/>
            <person name="Yoshikawa H."/>
            <person name="Murakami K."/>
            <person name="Kasahara K."/>
            <person name="Inaoka T."/>
            <person name="Hiraga Y."/>
            <person name="Ochi K."/>
        </authorList>
    </citation>
    <scope>NUCLEOTIDE SEQUENCE [LARGE SCALE GENOMIC DNA]</scope>
    <source>
        <strain evidence="2 3">T-3040</strain>
    </source>
</reference>
<dbReference type="Proteomes" id="UP000245202">
    <property type="component" value="Unassembled WGS sequence"/>
</dbReference>
<gene>
    <name evidence="2" type="ORF">PAT3040_07139</name>
</gene>
<feature type="transmembrane region" description="Helical" evidence="1">
    <location>
        <begin position="34"/>
        <end position="55"/>
    </location>
</feature>
<dbReference type="AlphaFoldDB" id="A0A2R5F2A7"/>
<proteinExistence type="predicted"/>
<evidence type="ECO:0000256" key="1">
    <source>
        <dbReference type="SAM" id="Phobius"/>
    </source>
</evidence>
<keyword evidence="1" id="KW-0472">Membrane</keyword>
<sequence>MDMTSTVIFVIAAFCLGAIVIIKRDSLPQGMRRGLAILSILLIAFSFFLIVYSLFRMGT</sequence>
<keyword evidence="1" id="KW-1133">Transmembrane helix</keyword>
<protein>
    <recommendedName>
        <fullName evidence="4">Signal transduction histidine kinase</fullName>
    </recommendedName>
</protein>
<evidence type="ECO:0000313" key="3">
    <source>
        <dbReference type="Proteomes" id="UP000245202"/>
    </source>
</evidence>